<dbReference type="AlphaFoldDB" id="A0A1H0BW93"/>
<sequence length="354" mass="37655">MNRKRLRNIGVLVVVLALVTAATVVGLRWWRDAHRTDLQRAMDLAPSDGQRFSWTDWSAVREELGVDLDADSPQGEVVDFLDQGYDADLTSASALPESAQVMHVRFGFSPASVDWELFSQSEAGAVVMMHLPESTDWGSLAAQLKTLGYTEPDDEAGVWMGGSEALGRIGGVTPELGYVALDEEDSLIFTSDTVEYLEDALDDALGDGDPAAGMDDVVDASGEALSASIYTGDHACAALSMGQADPDDQALADELVREAGEVNPFTAFALSVQPGLDLRLALAFENDDQARANADSRAVLAAGPAPGQGGDFSDRFELGRVEADGRLLTMELETVEGSYVLSDLSNGPVLFATC</sequence>
<dbReference type="RefSeq" id="WP_091024781.1">
    <property type="nucleotide sequence ID" value="NZ_BKAE01000006.1"/>
</dbReference>
<organism evidence="1 2">
    <name type="scientific">Nocardioides szechwanensis</name>
    <dbReference type="NCBI Taxonomy" id="1005944"/>
    <lineage>
        <taxon>Bacteria</taxon>
        <taxon>Bacillati</taxon>
        <taxon>Actinomycetota</taxon>
        <taxon>Actinomycetes</taxon>
        <taxon>Propionibacteriales</taxon>
        <taxon>Nocardioidaceae</taxon>
        <taxon>Nocardioides</taxon>
    </lineage>
</organism>
<accession>A0A1H0BW93</accession>
<protein>
    <recommendedName>
        <fullName evidence="3">DUF3352 domain-containing protein</fullName>
    </recommendedName>
</protein>
<dbReference type="Proteomes" id="UP000199004">
    <property type="component" value="Unassembled WGS sequence"/>
</dbReference>
<gene>
    <name evidence="1" type="ORF">SAMN05192576_2250</name>
</gene>
<name>A0A1H0BW93_9ACTN</name>
<evidence type="ECO:0000313" key="2">
    <source>
        <dbReference type="Proteomes" id="UP000199004"/>
    </source>
</evidence>
<proteinExistence type="predicted"/>
<reference evidence="1 2" key="1">
    <citation type="submission" date="2016-10" db="EMBL/GenBank/DDBJ databases">
        <authorList>
            <person name="de Groot N.N."/>
        </authorList>
    </citation>
    <scope>NUCLEOTIDE SEQUENCE [LARGE SCALE GENOMIC DNA]</scope>
    <source>
        <strain evidence="1 2">CGMCC 1.11147</strain>
    </source>
</reference>
<dbReference type="EMBL" id="FNIC01000003">
    <property type="protein sequence ID" value="SDN49846.1"/>
    <property type="molecule type" value="Genomic_DNA"/>
</dbReference>
<evidence type="ECO:0008006" key="3">
    <source>
        <dbReference type="Google" id="ProtNLM"/>
    </source>
</evidence>
<dbReference type="OrthoDB" id="3772356at2"/>
<keyword evidence="2" id="KW-1185">Reference proteome</keyword>
<evidence type="ECO:0000313" key="1">
    <source>
        <dbReference type="EMBL" id="SDN49846.1"/>
    </source>
</evidence>